<proteinExistence type="predicted"/>
<evidence type="ECO:0000313" key="2">
    <source>
        <dbReference type="Proteomes" id="UP000067626"/>
    </source>
</evidence>
<protein>
    <submittedName>
        <fullName evidence="1">Uncharacterized protein</fullName>
    </submittedName>
</protein>
<sequence>MRAAMTPRAVTTMLAVLVESAGAALVIVGESAWWKTQR</sequence>
<gene>
    <name evidence="1" type="ORF">CMC5_060190</name>
</gene>
<evidence type="ECO:0000313" key="1">
    <source>
        <dbReference type="EMBL" id="AKT41808.1"/>
    </source>
</evidence>
<dbReference type="Proteomes" id="UP000067626">
    <property type="component" value="Chromosome"/>
</dbReference>
<dbReference type="KEGG" id="ccro:CMC5_060190"/>
<name>A0A0K1EME9_CHOCO</name>
<organism evidence="1 2">
    <name type="scientific">Chondromyces crocatus</name>
    <dbReference type="NCBI Taxonomy" id="52"/>
    <lineage>
        <taxon>Bacteria</taxon>
        <taxon>Pseudomonadati</taxon>
        <taxon>Myxococcota</taxon>
        <taxon>Polyangia</taxon>
        <taxon>Polyangiales</taxon>
        <taxon>Polyangiaceae</taxon>
        <taxon>Chondromyces</taxon>
    </lineage>
</organism>
<dbReference type="AlphaFoldDB" id="A0A0K1EME9"/>
<dbReference type="EMBL" id="CP012159">
    <property type="protein sequence ID" value="AKT41808.1"/>
    <property type="molecule type" value="Genomic_DNA"/>
</dbReference>
<reference evidence="1 2" key="1">
    <citation type="submission" date="2015-07" db="EMBL/GenBank/DDBJ databases">
        <title>Genome analysis of myxobacterium Chondromyces crocatus Cm c5 reveals a high potential for natural compound synthesis and the genetic basis for the loss of fruiting body formation.</title>
        <authorList>
            <person name="Zaburannyi N."/>
            <person name="Bunk B."/>
            <person name="Maier J."/>
            <person name="Overmann J."/>
            <person name="Mueller R."/>
        </authorList>
    </citation>
    <scope>NUCLEOTIDE SEQUENCE [LARGE SCALE GENOMIC DNA]</scope>
    <source>
        <strain evidence="1 2">Cm c5</strain>
    </source>
</reference>
<keyword evidence="2" id="KW-1185">Reference proteome</keyword>
<accession>A0A0K1EME9</accession>